<keyword evidence="2 3" id="KW-0479">Metal-binding</keyword>
<dbReference type="GO" id="GO:0046872">
    <property type="term" value="F:metal ion binding"/>
    <property type="evidence" value="ECO:0007669"/>
    <property type="project" value="UniProtKB-KW"/>
</dbReference>
<proteinExistence type="inferred from homology"/>
<dbReference type="Gene3D" id="1.20.120.450">
    <property type="entry name" value="dinb family like domain"/>
    <property type="match status" value="1"/>
</dbReference>
<evidence type="ECO:0000256" key="1">
    <source>
        <dbReference type="ARBA" id="ARBA00008635"/>
    </source>
</evidence>
<sequence>MMMHNRNTYQLMAEYNCWMNQNIYQVCESIPDEQRKQDRGAFFKSIHGTLNHLLYGDKVWMGRFTNQPFSGTSLSQELYADFAELRAEREQTDEQILDWSKTLDPDWLNQPFEYVSQSGQKRPVMPAWILVTHLFNHQTHHRGQVTTLIKQLGYEPGVTDIPWMPGVSGLGSE</sequence>
<dbReference type="InterPro" id="IPR007837">
    <property type="entry name" value="DinB"/>
</dbReference>
<dbReference type="PANTHER" id="PTHR37302">
    <property type="entry name" value="SLR1116 PROTEIN"/>
    <property type="match status" value="1"/>
</dbReference>
<dbReference type="KEGG" id="oac:Oscil6304_3509"/>
<gene>
    <name evidence="4" type="ORF">Oscil6304_3509</name>
</gene>
<protein>
    <recommendedName>
        <fullName evidence="6">Damage-inducible protein DinB</fullName>
    </recommendedName>
</protein>
<dbReference type="FunCoup" id="K9TKK5">
    <property type="interactions" value="47"/>
</dbReference>
<dbReference type="SUPFAM" id="SSF109854">
    <property type="entry name" value="DinB/YfiT-like putative metalloenzymes"/>
    <property type="match status" value="1"/>
</dbReference>
<dbReference type="PANTHER" id="PTHR37302:SF1">
    <property type="entry name" value="PROTEIN DINB"/>
    <property type="match status" value="1"/>
</dbReference>
<organism evidence="4 5">
    <name type="scientific">Oscillatoria acuminata PCC 6304</name>
    <dbReference type="NCBI Taxonomy" id="56110"/>
    <lineage>
        <taxon>Bacteria</taxon>
        <taxon>Bacillati</taxon>
        <taxon>Cyanobacteriota</taxon>
        <taxon>Cyanophyceae</taxon>
        <taxon>Oscillatoriophycideae</taxon>
        <taxon>Oscillatoriales</taxon>
        <taxon>Oscillatoriaceae</taxon>
        <taxon>Oscillatoria</taxon>
    </lineage>
</organism>
<feature type="binding site" evidence="3">
    <location>
        <position position="137"/>
    </location>
    <ligand>
        <name>a divalent metal cation</name>
        <dbReference type="ChEBI" id="CHEBI:60240"/>
    </ligand>
</feature>
<name>K9TKK5_9CYAN</name>
<accession>K9TKK5</accession>
<dbReference type="AlphaFoldDB" id="K9TKK5"/>
<keyword evidence="5" id="KW-1185">Reference proteome</keyword>
<comment type="similarity">
    <text evidence="1">Belongs to the DinB family.</text>
</comment>
<feature type="binding site" evidence="3">
    <location>
        <position position="141"/>
    </location>
    <ligand>
        <name>a divalent metal cation</name>
        <dbReference type="ChEBI" id="CHEBI:60240"/>
    </ligand>
</feature>
<dbReference type="PATRIC" id="fig|56110.3.peg.4215"/>
<reference evidence="4 5" key="1">
    <citation type="submission" date="2012-06" db="EMBL/GenBank/DDBJ databases">
        <title>Finished chromosome of genome of Oscillatoria acuminata PCC 6304.</title>
        <authorList>
            <consortium name="US DOE Joint Genome Institute"/>
            <person name="Gugger M."/>
            <person name="Coursin T."/>
            <person name="Rippka R."/>
            <person name="Tandeau De Marsac N."/>
            <person name="Huntemann M."/>
            <person name="Wei C.-L."/>
            <person name="Han J."/>
            <person name="Detter J.C."/>
            <person name="Han C."/>
            <person name="Tapia R."/>
            <person name="Davenport K."/>
            <person name="Daligault H."/>
            <person name="Erkkila T."/>
            <person name="Gu W."/>
            <person name="Munk A.C.C."/>
            <person name="Teshima H."/>
            <person name="Xu Y."/>
            <person name="Chain P."/>
            <person name="Chen A."/>
            <person name="Krypides N."/>
            <person name="Mavromatis K."/>
            <person name="Markowitz V."/>
            <person name="Szeto E."/>
            <person name="Ivanova N."/>
            <person name="Mikhailova N."/>
            <person name="Ovchinnikova G."/>
            <person name="Pagani I."/>
            <person name="Pati A."/>
            <person name="Goodwin L."/>
            <person name="Peters L."/>
            <person name="Pitluck S."/>
            <person name="Woyke T."/>
            <person name="Kerfeld C."/>
        </authorList>
    </citation>
    <scope>NUCLEOTIDE SEQUENCE [LARGE SCALE GENOMIC DNA]</scope>
    <source>
        <strain evidence="4 5">PCC 6304</strain>
    </source>
</reference>
<evidence type="ECO:0000313" key="4">
    <source>
        <dbReference type="EMBL" id="AFY83075.1"/>
    </source>
</evidence>
<evidence type="ECO:0008006" key="6">
    <source>
        <dbReference type="Google" id="ProtNLM"/>
    </source>
</evidence>
<evidence type="ECO:0000256" key="2">
    <source>
        <dbReference type="ARBA" id="ARBA00022723"/>
    </source>
</evidence>
<dbReference type="Proteomes" id="UP000010367">
    <property type="component" value="Chromosome"/>
</dbReference>
<dbReference type="RefSeq" id="WP_015149705.1">
    <property type="nucleotide sequence ID" value="NC_019693.1"/>
</dbReference>
<evidence type="ECO:0000256" key="3">
    <source>
        <dbReference type="PIRSR" id="PIRSR607837-1"/>
    </source>
</evidence>
<dbReference type="Pfam" id="PF05163">
    <property type="entry name" value="DinB"/>
    <property type="match status" value="1"/>
</dbReference>
<dbReference type="InterPro" id="IPR034660">
    <property type="entry name" value="DinB/YfiT-like"/>
</dbReference>
<evidence type="ECO:0000313" key="5">
    <source>
        <dbReference type="Proteomes" id="UP000010367"/>
    </source>
</evidence>
<dbReference type="eggNOG" id="COG2318">
    <property type="taxonomic scope" value="Bacteria"/>
</dbReference>
<feature type="binding site" evidence="3">
    <location>
        <position position="52"/>
    </location>
    <ligand>
        <name>a divalent metal cation</name>
        <dbReference type="ChEBI" id="CHEBI:60240"/>
    </ligand>
</feature>
<dbReference type="InParanoid" id="K9TKK5"/>
<dbReference type="HOGENOM" id="CLU_101283_1_1_3"/>
<dbReference type="EMBL" id="CP003607">
    <property type="protein sequence ID" value="AFY83075.1"/>
    <property type="molecule type" value="Genomic_DNA"/>
</dbReference>